<proteinExistence type="predicted"/>
<dbReference type="EMBL" id="MTHB01000251">
    <property type="protein sequence ID" value="OXC73400.1"/>
    <property type="molecule type" value="Genomic_DNA"/>
</dbReference>
<evidence type="ECO:0000259" key="1">
    <source>
        <dbReference type="Pfam" id="PF02036"/>
    </source>
</evidence>
<organism evidence="2 3">
    <name type="scientific">Caballeronia sordidicola</name>
    <name type="common">Burkholderia sordidicola</name>
    <dbReference type="NCBI Taxonomy" id="196367"/>
    <lineage>
        <taxon>Bacteria</taxon>
        <taxon>Pseudomonadati</taxon>
        <taxon>Pseudomonadota</taxon>
        <taxon>Betaproteobacteria</taxon>
        <taxon>Burkholderiales</taxon>
        <taxon>Burkholderiaceae</taxon>
        <taxon>Caballeronia</taxon>
    </lineage>
</organism>
<comment type="caution">
    <text evidence="2">The sequence shown here is derived from an EMBL/GenBank/DDBJ whole genome shotgun (WGS) entry which is preliminary data.</text>
</comment>
<dbReference type="Pfam" id="PF02036">
    <property type="entry name" value="SCP2"/>
    <property type="match status" value="1"/>
</dbReference>
<protein>
    <recommendedName>
        <fullName evidence="1">SCP2 domain-containing protein</fullName>
    </recommendedName>
</protein>
<dbReference type="InterPro" id="IPR003033">
    <property type="entry name" value="SCP2_sterol-bd_dom"/>
</dbReference>
<dbReference type="AlphaFoldDB" id="A0A226WRE6"/>
<feature type="domain" description="SCP2" evidence="1">
    <location>
        <begin position="3"/>
        <end position="64"/>
    </location>
</feature>
<evidence type="ECO:0000313" key="3">
    <source>
        <dbReference type="Proteomes" id="UP000214720"/>
    </source>
</evidence>
<gene>
    <name evidence="2" type="ORF">BSU04_37020</name>
</gene>
<dbReference type="Gene3D" id="3.30.1050.10">
    <property type="entry name" value="SCP2 sterol-binding domain"/>
    <property type="match status" value="1"/>
</dbReference>
<sequence>MQTFGIDITTEGASVTQQPILSPALEIICTHATWREIAAGKLSPLEAFARRHMRVFGSTQLGVEVLRHMRGSGSRTQLC</sequence>
<accession>A0A226WRE6</accession>
<dbReference type="SUPFAM" id="SSF55718">
    <property type="entry name" value="SCP-like"/>
    <property type="match status" value="1"/>
</dbReference>
<dbReference type="InterPro" id="IPR036527">
    <property type="entry name" value="SCP2_sterol-bd_dom_sf"/>
</dbReference>
<evidence type="ECO:0000313" key="2">
    <source>
        <dbReference type="EMBL" id="OXC73400.1"/>
    </source>
</evidence>
<name>A0A226WRE6_CABSO</name>
<dbReference type="Proteomes" id="UP000214720">
    <property type="component" value="Unassembled WGS sequence"/>
</dbReference>
<reference evidence="3" key="1">
    <citation type="submission" date="2017-01" db="EMBL/GenBank/DDBJ databases">
        <title>Genome Analysis of Deinococcus marmoris KOPRI26562.</title>
        <authorList>
            <person name="Kim J.H."/>
            <person name="Oh H.-M."/>
        </authorList>
    </citation>
    <scope>NUCLEOTIDE SEQUENCE [LARGE SCALE GENOMIC DNA]</scope>
    <source>
        <strain evidence="3">PAMC 26633</strain>
    </source>
</reference>